<accession>A0ABM5JIB2</accession>
<organism evidence="1 2">
    <name type="scientific">Diabrotica virgifera virgifera</name>
    <name type="common">western corn rootworm</name>
    <dbReference type="NCBI Taxonomy" id="50390"/>
    <lineage>
        <taxon>Eukaryota</taxon>
        <taxon>Metazoa</taxon>
        <taxon>Ecdysozoa</taxon>
        <taxon>Arthropoda</taxon>
        <taxon>Hexapoda</taxon>
        <taxon>Insecta</taxon>
        <taxon>Pterygota</taxon>
        <taxon>Neoptera</taxon>
        <taxon>Endopterygota</taxon>
        <taxon>Coleoptera</taxon>
        <taxon>Polyphaga</taxon>
        <taxon>Cucujiformia</taxon>
        <taxon>Chrysomeloidea</taxon>
        <taxon>Chrysomelidae</taxon>
        <taxon>Galerucinae</taxon>
        <taxon>Diabroticina</taxon>
        <taxon>Diabroticites</taxon>
        <taxon>Diabrotica</taxon>
    </lineage>
</organism>
<evidence type="ECO:0008006" key="3">
    <source>
        <dbReference type="Google" id="ProtNLM"/>
    </source>
</evidence>
<dbReference type="GeneID" id="126878814"/>
<dbReference type="InterPro" id="IPR036691">
    <property type="entry name" value="Endo/exonu/phosph_ase_sf"/>
</dbReference>
<dbReference type="EnsemblMetazoa" id="XM_050641720.1">
    <property type="protein sequence ID" value="XP_050497677.1"/>
    <property type="gene ID" value="LOC126878814"/>
</dbReference>
<dbReference type="RefSeq" id="XP_050497677.1">
    <property type="nucleotide sequence ID" value="XM_050641720.1"/>
</dbReference>
<dbReference type="Gene3D" id="3.60.10.10">
    <property type="entry name" value="Endonuclease/exonuclease/phosphatase"/>
    <property type="match status" value="1"/>
</dbReference>
<name>A0ABM5JIB2_DIAVI</name>
<sequence length="90" mass="10671">MGSWNIRTMLASGKMQEIALEMKKYQLEILAVQEIRWKKEGKIEKKNFSMYYSGENKQGTNGTAFMVNKKMREKLIQFKAVNERISYIRK</sequence>
<dbReference type="SUPFAM" id="SSF56219">
    <property type="entry name" value="DNase I-like"/>
    <property type="match status" value="1"/>
</dbReference>
<proteinExistence type="predicted"/>
<dbReference type="Proteomes" id="UP001652700">
    <property type="component" value="Unplaced"/>
</dbReference>
<evidence type="ECO:0000313" key="1">
    <source>
        <dbReference type="EnsemblMetazoa" id="XP_050497677.1"/>
    </source>
</evidence>
<evidence type="ECO:0000313" key="2">
    <source>
        <dbReference type="Proteomes" id="UP001652700"/>
    </source>
</evidence>
<keyword evidence="2" id="KW-1185">Reference proteome</keyword>
<reference evidence="1" key="1">
    <citation type="submission" date="2025-05" db="UniProtKB">
        <authorList>
            <consortium name="EnsemblMetazoa"/>
        </authorList>
    </citation>
    <scope>IDENTIFICATION</scope>
</reference>
<protein>
    <recommendedName>
        <fullName evidence="3">Craniofacial development protein 2-like</fullName>
    </recommendedName>
</protein>